<dbReference type="InterPro" id="IPR032560">
    <property type="entry name" value="DUF4932"/>
</dbReference>
<evidence type="ECO:0000313" key="2">
    <source>
        <dbReference type="Proteomes" id="UP000292209"/>
    </source>
</evidence>
<name>A0A4V2F687_9BACT</name>
<dbReference type="Proteomes" id="UP000292209">
    <property type="component" value="Unassembled WGS sequence"/>
</dbReference>
<keyword evidence="2" id="KW-1185">Reference proteome</keyword>
<dbReference type="EMBL" id="SGXG01000001">
    <property type="protein sequence ID" value="RZS95459.1"/>
    <property type="molecule type" value="Genomic_DNA"/>
</dbReference>
<dbReference type="AlphaFoldDB" id="A0A4V2F687"/>
<protein>
    <submittedName>
        <fullName evidence="1">Uncharacterized protein DUF4932</fullName>
    </submittedName>
</protein>
<dbReference type="Pfam" id="PF16286">
    <property type="entry name" value="DUF4932"/>
    <property type="match status" value="1"/>
</dbReference>
<comment type="caution">
    <text evidence="1">The sequence shown here is derived from an EMBL/GenBank/DDBJ whole genome shotgun (WGS) entry which is preliminary data.</text>
</comment>
<proteinExistence type="predicted"/>
<reference evidence="1 2" key="1">
    <citation type="submission" date="2019-02" db="EMBL/GenBank/DDBJ databases">
        <title>Genomic Encyclopedia of Archaeal and Bacterial Type Strains, Phase II (KMG-II): from individual species to whole genera.</title>
        <authorList>
            <person name="Goeker M."/>
        </authorList>
    </citation>
    <scope>NUCLEOTIDE SEQUENCE [LARGE SCALE GENOMIC DNA]</scope>
    <source>
        <strain evidence="1 2">DSM 21411</strain>
    </source>
</reference>
<gene>
    <name evidence="1" type="ORF">BC751_0991</name>
</gene>
<evidence type="ECO:0000313" key="1">
    <source>
        <dbReference type="EMBL" id="RZS95459.1"/>
    </source>
</evidence>
<sequence length="360" mass="42215">MILVGVFGTENHLSAQRLPSAMLSEHHQIQLRVSPQVELISILQSIGNYPEILPFLVSAQEFSYRQRALEHFGPFSGHAAVKMFDRLSAQPRKLNFNAPSYIMLFTNQVLQLRNDIELDEFVLNRIDGQDSLLVFLDLLKDFVEVSGFSDFFSQNEKYYFQTIDQAKDQIGDFNFIRELEDFYGQSQHSYHIVLVSLYPALGFGNSLLRHDGKREIYNVMGAGSIKEDIPFFGDEIHFRYMIRHEFSHPFVNPLTEMHRDKIMPYSENFESLPENARQHVCGEWEECINEFIIRAITTWLARQECESLGDWAYQREKSRGVPYLDELLEKIDAYQNNRKQYPTLQEYYPELLKIFMNPNH</sequence>
<accession>A0A4V2F687</accession>
<organism evidence="1 2">
    <name type="scientific">Cecembia calidifontis</name>
    <dbReference type="NCBI Taxonomy" id="1187080"/>
    <lineage>
        <taxon>Bacteria</taxon>
        <taxon>Pseudomonadati</taxon>
        <taxon>Bacteroidota</taxon>
        <taxon>Cytophagia</taxon>
        <taxon>Cytophagales</taxon>
        <taxon>Cyclobacteriaceae</taxon>
        <taxon>Cecembia</taxon>
    </lineage>
</organism>